<feature type="non-terminal residue" evidence="2">
    <location>
        <position position="1"/>
    </location>
</feature>
<organism evidence="2">
    <name type="scientific">Anthurium amnicola</name>
    <dbReference type="NCBI Taxonomy" id="1678845"/>
    <lineage>
        <taxon>Eukaryota</taxon>
        <taxon>Viridiplantae</taxon>
        <taxon>Streptophyta</taxon>
        <taxon>Embryophyta</taxon>
        <taxon>Tracheophyta</taxon>
        <taxon>Spermatophyta</taxon>
        <taxon>Magnoliopsida</taxon>
        <taxon>Liliopsida</taxon>
        <taxon>Araceae</taxon>
        <taxon>Pothoideae</taxon>
        <taxon>Potheae</taxon>
        <taxon>Anthurium</taxon>
    </lineage>
</organism>
<dbReference type="AlphaFoldDB" id="A0A1D1ZCV8"/>
<feature type="region of interest" description="Disordered" evidence="1">
    <location>
        <begin position="60"/>
        <end position="100"/>
    </location>
</feature>
<reference evidence="2" key="1">
    <citation type="submission" date="2015-07" db="EMBL/GenBank/DDBJ databases">
        <title>Transcriptome Assembly of Anthurium amnicola.</title>
        <authorList>
            <person name="Suzuki J."/>
        </authorList>
    </citation>
    <scope>NUCLEOTIDE SEQUENCE</scope>
</reference>
<feature type="compositionally biased region" description="Polar residues" evidence="1">
    <location>
        <begin position="75"/>
        <end position="88"/>
    </location>
</feature>
<gene>
    <name evidence="2" type="primary">FAR10_4</name>
    <name evidence="2" type="ORF">g.38321</name>
</gene>
<accession>A0A1D1ZCV8</accession>
<dbReference type="EMBL" id="GDJX01003184">
    <property type="protein sequence ID" value="JAT64752.1"/>
    <property type="molecule type" value="Transcribed_RNA"/>
</dbReference>
<evidence type="ECO:0000256" key="1">
    <source>
        <dbReference type="SAM" id="MobiDB-lite"/>
    </source>
</evidence>
<proteinExistence type="predicted"/>
<evidence type="ECO:0000313" key="2">
    <source>
        <dbReference type="EMBL" id="JAT64752.1"/>
    </source>
</evidence>
<name>A0A1D1ZCV8_9ARAE</name>
<feature type="region of interest" description="Disordered" evidence="1">
    <location>
        <begin position="1"/>
        <end position="31"/>
    </location>
</feature>
<protein>
    <submittedName>
        <fullName evidence="2">Factor arrest protein 10</fullName>
    </submittedName>
</protein>
<sequence length="100" mass="10745">LHFFASPSASCRAAPTQPAPERKSLGESALLPPLQVPSLPPLHSSPLFLPRLAEACQPNPEFEEASGSTPRVYRRSTQQDLHEQQSGSRAKAVSITLSEG</sequence>